<evidence type="ECO:0000313" key="3">
    <source>
        <dbReference type="EMBL" id="CAL5028334.1"/>
    </source>
</evidence>
<dbReference type="Pfam" id="PF23247">
    <property type="entry name" value="LRR_RPS2"/>
    <property type="match status" value="1"/>
</dbReference>
<feature type="domain" description="Disease resistance protein At4g27190-like leucine-rich repeats" evidence="2">
    <location>
        <begin position="974"/>
        <end position="1074"/>
    </location>
</feature>
<feature type="region of interest" description="Disordered" evidence="1">
    <location>
        <begin position="801"/>
        <end position="823"/>
    </location>
</feature>
<dbReference type="AlphaFoldDB" id="A0ABC9CYT2"/>
<feature type="compositionally biased region" description="Basic residues" evidence="1">
    <location>
        <begin position="1"/>
        <end position="12"/>
    </location>
</feature>
<reference evidence="4" key="1">
    <citation type="submission" date="2024-06" db="EMBL/GenBank/DDBJ databases">
        <authorList>
            <person name="Ryan C."/>
        </authorList>
    </citation>
    <scope>NUCLEOTIDE SEQUENCE [LARGE SCALE GENOMIC DNA]</scope>
</reference>
<proteinExistence type="predicted"/>
<accession>A0ABC9CYT2</accession>
<dbReference type="PANTHER" id="PTHR33463">
    <property type="entry name" value="NB-ARC DOMAIN-CONTAINING PROTEIN-RELATED"/>
    <property type="match status" value="1"/>
</dbReference>
<evidence type="ECO:0000256" key="1">
    <source>
        <dbReference type="SAM" id="MobiDB-lite"/>
    </source>
</evidence>
<reference evidence="3 4" key="2">
    <citation type="submission" date="2024-10" db="EMBL/GenBank/DDBJ databases">
        <authorList>
            <person name="Ryan C."/>
        </authorList>
    </citation>
    <scope>NUCLEOTIDE SEQUENCE [LARGE SCALE GENOMIC DNA]</scope>
</reference>
<sequence length="1131" mass="127399">MDAKLRGNRKGIKLRDGKGVKTSSSTECEASELYGGVQRGERASRKEKQHRPRAAGRIVQQHQQDSTQDMIMKPKPQDESSQGEGVINAGTIDAAAQLILDELKGDNNVIYFDGWDGLGASAVLRAVIRYIDVASEPAVGLRFDQIIHVDSSKWVSRRALQRVIAQQLDLPIEVMGMFDRQDEKDDYDWVAQGSRGDIPEVRKAMYRRIKELNHRFLVIFHNGSSEEIDLGSYGFPLSEYYDNKVLWTFQGRFRLYPKKKVGSALHEGTEGRSTYLVLLASHFEGDPQETWSTLVRQEAAEIITGTDDRPARVAEFFVLFIMRLCCLSYNLAVDYDLDIHACNYWICDGIRHLQHGDADDGDDVSWRSADALQLEMQLDLDYYQCNHQYFPSHLLHRTSQFSGFLLLPNADLFQDLGKITVLKLSRRTLSFTSPPFAHCQHLKFLWLDHCQDQATISSGIDGLLQDEKKVTQDGAVLKVEEHIRQCFQRLWVLDIRYTPCSRILSAQMMDLMTQLRELNVTGAEDWDMGQLQGRLPNICKLRVTKSEIRFTSGNGADLLLSGMNKVELLDFSGNRITKSGMTSLLPVASSLETVIIGDGCVGLEKISLSGCTRLKTIVLKGSFPELQILDVSGTAVKTLDLSEVTAVRELNELVLLDCGKLCAILWPPQEVIREALLRKLCIDTTMQPSVSAAPRSIEENAKEGSPVATAGPSVMHWRAREPSGRFVSLRDARLLQSLVPLKEHFNSLVLHVEISSPISHPATVSGGSNSERIDISTCSEQQMLLSLLEQKTQLVEDNTDEPLHGQTVNEADEAPTSKVQGGGADEATTIKQIASNLLPPNYYTYLEDKLKLKATISPPSNQVASSTGTITIPDFICDRAMILHVHDSMSINTIPGPEQGSRWTNLKWCRVERCPMLEWAFTAPQDLLGGDEDDDACVFYSLSTFWASQLPKARFIWNWNRSSPPPRIRLPCGSFVFLASLHLDRCPRLVHVFPLPIQGLYKLETLEIMWCGDLVDVFPVDTNTSNNASLEFHSLKHIHLHELPQLKGICGRWRVYAPKLMTIRINGCRSLTRLPNVRGGSRSNRVECVCEKEWWVRLDWERHNPNHDRSLYEPIHIPYYKKNLLRGPVLT</sequence>
<keyword evidence="4" id="KW-1185">Reference proteome</keyword>
<protein>
    <recommendedName>
        <fullName evidence="2">Disease resistance protein At4g27190-like leucine-rich repeats domain-containing protein</fullName>
    </recommendedName>
</protein>
<dbReference type="InterPro" id="IPR050905">
    <property type="entry name" value="Plant_NBS-LRR"/>
</dbReference>
<dbReference type="PANTHER" id="PTHR33463:SF34">
    <property type="entry name" value="DISEASE RESISTANCE PROTEIN RPS2"/>
    <property type="match status" value="1"/>
</dbReference>
<dbReference type="InterPro" id="IPR057135">
    <property type="entry name" value="At4g27190-like_LRR"/>
</dbReference>
<organism evidence="3 4">
    <name type="scientific">Urochloa decumbens</name>
    <dbReference type="NCBI Taxonomy" id="240449"/>
    <lineage>
        <taxon>Eukaryota</taxon>
        <taxon>Viridiplantae</taxon>
        <taxon>Streptophyta</taxon>
        <taxon>Embryophyta</taxon>
        <taxon>Tracheophyta</taxon>
        <taxon>Spermatophyta</taxon>
        <taxon>Magnoliopsida</taxon>
        <taxon>Liliopsida</taxon>
        <taxon>Poales</taxon>
        <taxon>Poaceae</taxon>
        <taxon>PACMAD clade</taxon>
        <taxon>Panicoideae</taxon>
        <taxon>Panicodae</taxon>
        <taxon>Paniceae</taxon>
        <taxon>Melinidinae</taxon>
        <taxon>Urochloa</taxon>
    </lineage>
</organism>
<dbReference type="Proteomes" id="UP001497457">
    <property type="component" value="Chromosome 30rd"/>
</dbReference>
<dbReference type="EMBL" id="OZ075140">
    <property type="protein sequence ID" value="CAL5028334.1"/>
    <property type="molecule type" value="Genomic_DNA"/>
</dbReference>
<feature type="region of interest" description="Disordered" evidence="1">
    <location>
        <begin position="1"/>
        <end position="84"/>
    </location>
</feature>
<gene>
    <name evidence="3" type="ORF">URODEC1_LOCUS79840</name>
</gene>
<evidence type="ECO:0000313" key="4">
    <source>
        <dbReference type="Proteomes" id="UP001497457"/>
    </source>
</evidence>
<evidence type="ECO:0000259" key="2">
    <source>
        <dbReference type="Pfam" id="PF23247"/>
    </source>
</evidence>
<dbReference type="SUPFAM" id="SSF52058">
    <property type="entry name" value="L domain-like"/>
    <property type="match status" value="1"/>
</dbReference>
<name>A0ABC9CYT2_9POAL</name>
<dbReference type="InterPro" id="IPR032675">
    <property type="entry name" value="LRR_dom_sf"/>
</dbReference>
<dbReference type="Gene3D" id="3.80.10.10">
    <property type="entry name" value="Ribonuclease Inhibitor"/>
    <property type="match status" value="2"/>
</dbReference>
<feature type="compositionally biased region" description="Polar residues" evidence="1">
    <location>
        <begin position="60"/>
        <end position="69"/>
    </location>
</feature>